<dbReference type="Proteomes" id="UP000094527">
    <property type="component" value="Unassembled WGS sequence"/>
</dbReference>
<evidence type="ECO:0000256" key="1">
    <source>
        <dbReference type="SAM" id="MobiDB-lite"/>
    </source>
</evidence>
<keyword evidence="3" id="KW-1185">Reference proteome</keyword>
<name>A0A1D2MHG6_ORCCI</name>
<proteinExistence type="predicted"/>
<organism evidence="2 3">
    <name type="scientific">Orchesella cincta</name>
    <name type="common">Springtail</name>
    <name type="synonym">Podura cincta</name>
    <dbReference type="NCBI Taxonomy" id="48709"/>
    <lineage>
        <taxon>Eukaryota</taxon>
        <taxon>Metazoa</taxon>
        <taxon>Ecdysozoa</taxon>
        <taxon>Arthropoda</taxon>
        <taxon>Hexapoda</taxon>
        <taxon>Collembola</taxon>
        <taxon>Entomobryomorpha</taxon>
        <taxon>Entomobryoidea</taxon>
        <taxon>Orchesellidae</taxon>
        <taxon>Orchesellinae</taxon>
        <taxon>Orchesella</taxon>
    </lineage>
</organism>
<feature type="region of interest" description="Disordered" evidence="1">
    <location>
        <begin position="51"/>
        <end position="98"/>
    </location>
</feature>
<evidence type="ECO:0000313" key="2">
    <source>
        <dbReference type="EMBL" id="ODM92274.1"/>
    </source>
</evidence>
<dbReference type="AlphaFoldDB" id="A0A1D2MHG6"/>
<sequence>MTDQNKTNNSSWNAEQLLPMRYLVVNRLAQAIIFQLKKKSDNIKDWIGRDAAEDTRSSRGCKEMQQVPDFGEDLSDDDGSDDEDEFENTMNQGAEEEDEAAFHRVDAFPLVPQLDDGEVPQYQQSPDLFDAFANELMLDPEEFEAVLGQAQVHAPPQQDVPDFLYEGQVLYEQILLNTNAAHAG</sequence>
<gene>
    <name evidence="2" type="ORF">Ocin01_14409</name>
</gene>
<feature type="compositionally biased region" description="Basic and acidic residues" evidence="1">
    <location>
        <begin position="51"/>
        <end position="62"/>
    </location>
</feature>
<accession>A0A1D2MHG6</accession>
<protein>
    <submittedName>
        <fullName evidence="2">Uncharacterized protein</fullName>
    </submittedName>
</protein>
<feature type="compositionally biased region" description="Acidic residues" evidence="1">
    <location>
        <begin position="70"/>
        <end position="87"/>
    </location>
</feature>
<evidence type="ECO:0000313" key="3">
    <source>
        <dbReference type="Proteomes" id="UP000094527"/>
    </source>
</evidence>
<reference evidence="2 3" key="1">
    <citation type="journal article" date="2016" name="Genome Biol. Evol.">
        <title>Gene Family Evolution Reflects Adaptation to Soil Environmental Stressors in the Genome of the Collembolan Orchesella cincta.</title>
        <authorList>
            <person name="Faddeeva-Vakhrusheva A."/>
            <person name="Derks M.F."/>
            <person name="Anvar S.Y."/>
            <person name="Agamennone V."/>
            <person name="Suring W."/>
            <person name="Smit S."/>
            <person name="van Straalen N.M."/>
            <person name="Roelofs D."/>
        </authorList>
    </citation>
    <scope>NUCLEOTIDE SEQUENCE [LARGE SCALE GENOMIC DNA]</scope>
    <source>
        <tissue evidence="2">Mixed pool</tissue>
    </source>
</reference>
<dbReference type="EMBL" id="LJIJ01001281">
    <property type="protein sequence ID" value="ODM92274.1"/>
    <property type="molecule type" value="Genomic_DNA"/>
</dbReference>
<comment type="caution">
    <text evidence="2">The sequence shown here is derived from an EMBL/GenBank/DDBJ whole genome shotgun (WGS) entry which is preliminary data.</text>
</comment>